<protein>
    <submittedName>
        <fullName evidence="2">Acetyltransferase</fullName>
    </submittedName>
</protein>
<feature type="domain" description="N-acetyltransferase" evidence="1">
    <location>
        <begin position="3"/>
        <end position="175"/>
    </location>
</feature>
<organism evidence="2 3">
    <name type="scientific">Clostridium omnivorum</name>
    <dbReference type="NCBI Taxonomy" id="1604902"/>
    <lineage>
        <taxon>Bacteria</taxon>
        <taxon>Bacillati</taxon>
        <taxon>Bacillota</taxon>
        <taxon>Clostridia</taxon>
        <taxon>Eubacteriales</taxon>
        <taxon>Clostridiaceae</taxon>
        <taxon>Clostridium</taxon>
    </lineage>
</organism>
<sequence>MELSYRIIAEEEYFKVIELWNRNMGILFPMDEKLFYGNLEMDKNYNQQCILGAFADAELAAFIIYKKHTSNIGLMPPAKKMININSIAVDFKYRNKGIGSKLLSLCEDELKNEGVTSIVIGRDTFHFFPGAPTEYIQSIEFLKRRGFEEENIDSDMVCDLKNIDLEEIIIKKNLVINRDERFEFTELTEKYKESLMEFLKKTFPGRWYGDMDLFFKYGMEYKDIIIVLDREKDKVVGFSHVFDKSSKVIGPGIYWRELLGNNYGGLGPIGVDADYRKLGLGLTLLYRCLEIQKKRGVSKMCIDWTDLLDFYGIFNFMPWKSYLHMTKKI</sequence>
<evidence type="ECO:0000313" key="2">
    <source>
        <dbReference type="EMBL" id="GLC29463.1"/>
    </source>
</evidence>
<dbReference type="SUPFAM" id="SSF55729">
    <property type="entry name" value="Acyl-CoA N-acyltransferases (Nat)"/>
    <property type="match status" value="2"/>
</dbReference>
<dbReference type="RefSeq" id="WP_264848756.1">
    <property type="nucleotide sequence ID" value="NZ_BRXR01000001.1"/>
</dbReference>
<dbReference type="EMBL" id="BRXR01000001">
    <property type="protein sequence ID" value="GLC29463.1"/>
    <property type="molecule type" value="Genomic_DNA"/>
</dbReference>
<name>A0ABQ5N2M8_9CLOT</name>
<dbReference type="PANTHER" id="PTHR43617:SF34">
    <property type="entry name" value="PUTATIVE-RELATED"/>
    <property type="match status" value="1"/>
</dbReference>
<dbReference type="Pfam" id="PF00583">
    <property type="entry name" value="Acetyltransf_1"/>
    <property type="match status" value="2"/>
</dbReference>
<reference evidence="2 3" key="1">
    <citation type="journal article" date="2024" name="Int. J. Syst. Evol. Microbiol.">
        <title>Clostridium omnivorum sp. nov., isolated from anoxic soil under the treatment of reductive soil disinfestation.</title>
        <authorList>
            <person name="Ueki A."/>
            <person name="Tonouchi A."/>
            <person name="Kaku N."/>
            <person name="Honma S."/>
            <person name="Ueki K."/>
        </authorList>
    </citation>
    <scope>NUCLEOTIDE SEQUENCE [LARGE SCALE GENOMIC DNA]</scope>
    <source>
        <strain evidence="2 3">E14</strain>
    </source>
</reference>
<dbReference type="InterPro" id="IPR000182">
    <property type="entry name" value="GNAT_dom"/>
</dbReference>
<dbReference type="Gene3D" id="3.40.630.30">
    <property type="match status" value="2"/>
</dbReference>
<dbReference type="InterPro" id="IPR016181">
    <property type="entry name" value="Acyl_CoA_acyltransferase"/>
</dbReference>
<gene>
    <name evidence="2" type="ORF">bsdE14_08730</name>
</gene>
<dbReference type="InterPro" id="IPR050276">
    <property type="entry name" value="MshD_Acetyltransferase"/>
</dbReference>
<dbReference type="PROSITE" id="PS51186">
    <property type="entry name" value="GNAT"/>
    <property type="match status" value="2"/>
</dbReference>
<dbReference type="Proteomes" id="UP001208567">
    <property type="component" value="Unassembled WGS sequence"/>
</dbReference>
<accession>A0ABQ5N2M8</accession>
<feature type="domain" description="N-acetyltransferase" evidence="1">
    <location>
        <begin position="182"/>
        <end position="329"/>
    </location>
</feature>
<proteinExistence type="predicted"/>
<keyword evidence="3" id="KW-1185">Reference proteome</keyword>
<dbReference type="PANTHER" id="PTHR43617">
    <property type="entry name" value="L-AMINO ACID N-ACETYLTRANSFERASE"/>
    <property type="match status" value="1"/>
</dbReference>
<dbReference type="CDD" id="cd04301">
    <property type="entry name" value="NAT_SF"/>
    <property type="match status" value="2"/>
</dbReference>
<evidence type="ECO:0000259" key="1">
    <source>
        <dbReference type="PROSITE" id="PS51186"/>
    </source>
</evidence>
<evidence type="ECO:0000313" key="3">
    <source>
        <dbReference type="Proteomes" id="UP001208567"/>
    </source>
</evidence>
<comment type="caution">
    <text evidence="2">The sequence shown here is derived from an EMBL/GenBank/DDBJ whole genome shotgun (WGS) entry which is preliminary data.</text>
</comment>